<evidence type="ECO:0000313" key="3">
    <source>
        <dbReference type="Proteomes" id="UP001054945"/>
    </source>
</evidence>
<dbReference type="EMBL" id="BPLR01015819">
    <property type="protein sequence ID" value="GIY78928.1"/>
    <property type="molecule type" value="Genomic_DNA"/>
</dbReference>
<evidence type="ECO:0000313" key="2">
    <source>
        <dbReference type="EMBL" id="GIY78928.1"/>
    </source>
</evidence>
<feature type="region of interest" description="Disordered" evidence="1">
    <location>
        <begin position="223"/>
        <end position="255"/>
    </location>
</feature>
<gene>
    <name evidence="2" type="ORF">CEXT_313601</name>
</gene>
<dbReference type="AlphaFoldDB" id="A0AAV4W9K8"/>
<name>A0AAV4W9K8_CAEEX</name>
<keyword evidence="3" id="KW-1185">Reference proteome</keyword>
<reference evidence="2 3" key="1">
    <citation type="submission" date="2021-06" db="EMBL/GenBank/DDBJ databases">
        <title>Caerostris extrusa draft genome.</title>
        <authorList>
            <person name="Kono N."/>
            <person name="Arakawa K."/>
        </authorList>
    </citation>
    <scope>NUCLEOTIDE SEQUENCE [LARGE SCALE GENOMIC DNA]</scope>
</reference>
<organism evidence="2 3">
    <name type="scientific">Caerostris extrusa</name>
    <name type="common">Bark spider</name>
    <name type="synonym">Caerostris bankana</name>
    <dbReference type="NCBI Taxonomy" id="172846"/>
    <lineage>
        <taxon>Eukaryota</taxon>
        <taxon>Metazoa</taxon>
        <taxon>Ecdysozoa</taxon>
        <taxon>Arthropoda</taxon>
        <taxon>Chelicerata</taxon>
        <taxon>Arachnida</taxon>
        <taxon>Araneae</taxon>
        <taxon>Araneomorphae</taxon>
        <taxon>Entelegynae</taxon>
        <taxon>Araneoidea</taxon>
        <taxon>Araneidae</taxon>
        <taxon>Caerostris</taxon>
    </lineage>
</organism>
<comment type="caution">
    <text evidence="2">The sequence shown here is derived from an EMBL/GenBank/DDBJ whole genome shotgun (WGS) entry which is preliminary data.</text>
</comment>
<dbReference type="Proteomes" id="UP001054945">
    <property type="component" value="Unassembled WGS sequence"/>
</dbReference>
<protein>
    <submittedName>
        <fullName evidence="2">Uncharacterized protein</fullName>
    </submittedName>
</protein>
<sequence length="299" mass="33932">MKQHGEVVLKVQPLVFPTKPLDCHKINFVFPVLLERKVEIERIVNGFRPDKKNISQILEIQTAVIGANNPTNQVIDNGLPFPHSPQRKDAFRPHRAAAAPIQSNVFDAISERHRGYEAAVHRNSLLLIANQENFLRSTPRKRNFPPTRLKWERSDCRTEVIRANNQTSQGIDNRLPFPHPPQRTDAFRPHKAAAAPIQSNVFDAIAERHRTEVQTGVIGADNQTNQAIDNRLSLPHPPTGRTPSDHTRQQRHPSRTVSLMQLTNATVGYEAAVHRNSLLLIANRENFLRSTPRKVNRLD</sequence>
<evidence type="ECO:0000256" key="1">
    <source>
        <dbReference type="SAM" id="MobiDB-lite"/>
    </source>
</evidence>
<accession>A0AAV4W9K8</accession>
<proteinExistence type="predicted"/>